<evidence type="ECO:0000259" key="5">
    <source>
        <dbReference type="Pfam" id="PF03114"/>
    </source>
</evidence>
<dbReference type="GO" id="GO:0015629">
    <property type="term" value="C:actin cytoskeleton"/>
    <property type="evidence" value="ECO:0007669"/>
    <property type="project" value="TreeGrafter"/>
</dbReference>
<feature type="compositionally biased region" description="Low complexity" evidence="4">
    <location>
        <begin position="68"/>
        <end position="77"/>
    </location>
</feature>
<feature type="compositionally biased region" description="Polar residues" evidence="4">
    <location>
        <begin position="88"/>
        <end position="112"/>
    </location>
</feature>
<dbReference type="Pfam" id="PF03114">
    <property type="entry name" value="BAR"/>
    <property type="match status" value="1"/>
</dbReference>
<dbReference type="GO" id="GO:0097320">
    <property type="term" value="P:plasma membrane tubulation"/>
    <property type="evidence" value="ECO:0007669"/>
    <property type="project" value="TreeGrafter"/>
</dbReference>
<proteinExistence type="predicted"/>
<name>C1MX83_MICPC</name>
<dbReference type="GO" id="GO:0051666">
    <property type="term" value="P:actin cortical patch localization"/>
    <property type="evidence" value="ECO:0007669"/>
    <property type="project" value="InterPro"/>
</dbReference>
<feature type="domain" description="BAR" evidence="5">
    <location>
        <begin position="226"/>
        <end position="456"/>
    </location>
</feature>
<dbReference type="Proteomes" id="UP000001876">
    <property type="component" value="Unassembled WGS sequence"/>
</dbReference>
<dbReference type="SUPFAM" id="SSF103657">
    <property type="entry name" value="BAR/IMD domain-like"/>
    <property type="match status" value="1"/>
</dbReference>
<keyword evidence="3" id="KW-0206">Cytoskeleton</keyword>
<protein>
    <submittedName>
        <fullName evidence="6">Predicted protein</fullName>
    </submittedName>
</protein>
<dbReference type="Gene3D" id="1.20.1270.60">
    <property type="entry name" value="Arfaptin homology (AH) domain/BAR domain"/>
    <property type="match status" value="1"/>
</dbReference>
<evidence type="ECO:0000256" key="4">
    <source>
        <dbReference type="SAM" id="MobiDB-lite"/>
    </source>
</evidence>
<dbReference type="STRING" id="564608.C1MX83"/>
<dbReference type="GO" id="GO:0008289">
    <property type="term" value="F:lipid binding"/>
    <property type="evidence" value="ECO:0007669"/>
    <property type="project" value="TreeGrafter"/>
</dbReference>
<reference evidence="6 7" key="1">
    <citation type="journal article" date="2009" name="Science">
        <title>Green evolution and dynamic adaptations revealed by genomes of the marine picoeukaryotes Micromonas.</title>
        <authorList>
            <person name="Worden A.Z."/>
            <person name="Lee J.H."/>
            <person name="Mock T."/>
            <person name="Rouze P."/>
            <person name="Simmons M.P."/>
            <person name="Aerts A.L."/>
            <person name="Allen A.E."/>
            <person name="Cuvelier M.L."/>
            <person name="Derelle E."/>
            <person name="Everett M.V."/>
            <person name="Foulon E."/>
            <person name="Grimwood J."/>
            <person name="Gundlach H."/>
            <person name="Henrissat B."/>
            <person name="Napoli C."/>
            <person name="McDonald S.M."/>
            <person name="Parker M.S."/>
            <person name="Rombauts S."/>
            <person name="Salamov A."/>
            <person name="Von Dassow P."/>
            <person name="Badger J.H."/>
            <person name="Coutinho P.M."/>
            <person name="Demir E."/>
            <person name="Dubchak I."/>
            <person name="Gentemann C."/>
            <person name="Eikrem W."/>
            <person name="Gready J.E."/>
            <person name="John U."/>
            <person name="Lanier W."/>
            <person name="Lindquist E.A."/>
            <person name="Lucas S."/>
            <person name="Mayer K.F."/>
            <person name="Moreau H."/>
            <person name="Not F."/>
            <person name="Otillar R."/>
            <person name="Panaud O."/>
            <person name="Pangilinan J."/>
            <person name="Paulsen I."/>
            <person name="Piegu B."/>
            <person name="Poliakov A."/>
            <person name="Robbens S."/>
            <person name="Schmutz J."/>
            <person name="Toulza E."/>
            <person name="Wyss T."/>
            <person name="Zelensky A."/>
            <person name="Zhou K."/>
            <person name="Armbrust E.V."/>
            <person name="Bhattacharya D."/>
            <person name="Goodenough U.W."/>
            <person name="Van de Peer Y."/>
            <person name="Grigoriev I.V."/>
        </authorList>
    </citation>
    <scope>NUCLEOTIDE SEQUENCE [LARGE SCALE GENOMIC DNA]</scope>
    <source>
        <strain evidence="6 7">CCMP1545</strain>
    </source>
</reference>
<evidence type="ECO:0000256" key="3">
    <source>
        <dbReference type="ARBA" id="ARBA00023212"/>
    </source>
</evidence>
<evidence type="ECO:0000313" key="7">
    <source>
        <dbReference type="Proteomes" id="UP000001876"/>
    </source>
</evidence>
<dbReference type="GO" id="GO:0005737">
    <property type="term" value="C:cytoplasm"/>
    <property type="evidence" value="ECO:0007669"/>
    <property type="project" value="InterPro"/>
</dbReference>
<dbReference type="InterPro" id="IPR004148">
    <property type="entry name" value="BAR_dom"/>
</dbReference>
<dbReference type="CDD" id="cd07307">
    <property type="entry name" value="BAR"/>
    <property type="match status" value="1"/>
</dbReference>
<dbReference type="PANTHER" id="PTHR47174:SF3">
    <property type="entry name" value="BRIDGING INTEGRATOR 3"/>
    <property type="match status" value="1"/>
</dbReference>
<sequence length="476" mass="52084">MAHVAKPALSPVDTSSPGDQANYEASSPTATSNAGSAWQDAAISRTPPPAAREARRSMSFAERSKANATTEAPTEAPRPGGAEPMPNEGNQVANVRASNARSSFATNKSQSFGGKLKSATGGAAAAARQMQERRKKQQRKVQGGKLLLMQLQEEAGAKEPAVMPAVLRAPPPDPRYTQPTFMSVLKSKMFGQPAVDPVNGRVEQGDPHKIKKSAGYKFRAAKRRAWQKNTGTSKRDDEDFNTLWGRVQRQEALLNLIQKDGKARPCSHWSPYDRVRVVNAAYAKAIDAMHAAARTMAGHIAELTEMDPDEPLPDPGPISPGGTGPVSREAVVDRAARLTEVMDALENDVKPLCLEQLDSAVVAPVSQLVDDFPAYAPCVDKRRAYMLDVDAYERKLDKARTKSKDPGMAPHREEQYARAQRRFAHFSDKLVEDLTLLDANRFELAAFLLEGFIETQDFMMQRTRDVHSVIVKKSAD</sequence>
<evidence type="ECO:0000313" key="6">
    <source>
        <dbReference type="EMBL" id="EEH55119.1"/>
    </source>
</evidence>
<dbReference type="GeneID" id="9686086"/>
<dbReference type="GO" id="GO:0006897">
    <property type="term" value="P:endocytosis"/>
    <property type="evidence" value="ECO:0007669"/>
    <property type="project" value="InterPro"/>
</dbReference>
<dbReference type="AlphaFoldDB" id="C1MX83"/>
<organism evidence="7">
    <name type="scientific">Micromonas pusilla (strain CCMP1545)</name>
    <name type="common">Picoplanktonic green alga</name>
    <dbReference type="NCBI Taxonomy" id="564608"/>
    <lineage>
        <taxon>Eukaryota</taxon>
        <taxon>Viridiplantae</taxon>
        <taxon>Chlorophyta</taxon>
        <taxon>Mamiellophyceae</taxon>
        <taxon>Mamiellales</taxon>
        <taxon>Mamiellaceae</taxon>
        <taxon>Micromonas</taxon>
    </lineage>
</organism>
<accession>C1MX83</accession>
<dbReference type="InterPro" id="IPR046982">
    <property type="entry name" value="BIN3/RVS161-like"/>
</dbReference>
<evidence type="ECO:0000256" key="1">
    <source>
        <dbReference type="ARBA" id="ARBA00004245"/>
    </source>
</evidence>
<dbReference type="InterPro" id="IPR027267">
    <property type="entry name" value="AH/BAR_dom_sf"/>
</dbReference>
<dbReference type="OrthoDB" id="446293at2759"/>
<dbReference type="KEGG" id="mpp:MICPUCDRAFT_47883"/>
<gene>
    <name evidence="6" type="ORF">MICPUCDRAFT_47883</name>
</gene>
<dbReference type="EMBL" id="GG663742">
    <property type="protein sequence ID" value="EEH55119.1"/>
    <property type="molecule type" value="Genomic_DNA"/>
</dbReference>
<keyword evidence="2" id="KW-0963">Cytoplasm</keyword>
<evidence type="ECO:0000256" key="2">
    <source>
        <dbReference type="ARBA" id="ARBA00022490"/>
    </source>
</evidence>
<feature type="compositionally biased region" description="Polar residues" evidence="4">
    <location>
        <begin position="12"/>
        <end position="36"/>
    </location>
</feature>
<dbReference type="PANTHER" id="PTHR47174">
    <property type="entry name" value="BRIDGING INTEGRATOR 3"/>
    <property type="match status" value="1"/>
</dbReference>
<feature type="compositionally biased region" description="Low complexity" evidence="4">
    <location>
        <begin position="113"/>
        <end position="129"/>
    </location>
</feature>
<keyword evidence="7" id="KW-1185">Reference proteome</keyword>
<comment type="subcellular location">
    <subcellularLocation>
        <location evidence="1">Cytoplasm</location>
        <location evidence="1">Cytoskeleton</location>
    </subcellularLocation>
</comment>
<dbReference type="OMA" id="FANVQCF"/>
<feature type="region of interest" description="Disordered" evidence="4">
    <location>
        <begin position="1"/>
        <end position="142"/>
    </location>
</feature>
<dbReference type="RefSeq" id="XP_003060350.1">
    <property type="nucleotide sequence ID" value="XM_003060304.1"/>
</dbReference>